<feature type="transmembrane region" description="Helical" evidence="1">
    <location>
        <begin position="210"/>
        <end position="228"/>
    </location>
</feature>
<reference evidence="2 3" key="1">
    <citation type="submission" date="2018-03" db="EMBL/GenBank/DDBJ databases">
        <title>Bacillus urumqiensis sp. nov., a moderately haloalkaliphilic bacterium isolated from a salt lake.</title>
        <authorList>
            <person name="Zhao B."/>
            <person name="Liao Z."/>
        </authorList>
    </citation>
    <scope>NUCLEOTIDE SEQUENCE [LARGE SCALE GENOMIC DNA]</scope>
    <source>
        <strain evidence="2 3">BZ-SZ-XJ18</strain>
    </source>
</reference>
<dbReference type="AlphaFoldDB" id="A0A2P6MKF2"/>
<organism evidence="2 3">
    <name type="scientific">Alkalicoccus urumqiensis</name>
    <name type="common">Bacillus urumqiensis</name>
    <dbReference type="NCBI Taxonomy" id="1548213"/>
    <lineage>
        <taxon>Bacteria</taxon>
        <taxon>Bacillati</taxon>
        <taxon>Bacillota</taxon>
        <taxon>Bacilli</taxon>
        <taxon>Bacillales</taxon>
        <taxon>Bacillaceae</taxon>
        <taxon>Alkalicoccus</taxon>
    </lineage>
</organism>
<dbReference type="Proteomes" id="UP000243650">
    <property type="component" value="Unassembled WGS sequence"/>
</dbReference>
<feature type="transmembrane region" description="Helical" evidence="1">
    <location>
        <begin position="176"/>
        <end position="198"/>
    </location>
</feature>
<keyword evidence="1" id="KW-0472">Membrane</keyword>
<protein>
    <submittedName>
        <fullName evidence="2">Carotenoid biosynthesis protein</fullName>
    </submittedName>
</protein>
<comment type="caution">
    <text evidence="2">The sequence shown here is derived from an EMBL/GenBank/DDBJ whole genome shotgun (WGS) entry which is preliminary data.</text>
</comment>
<feature type="transmembrane region" description="Helical" evidence="1">
    <location>
        <begin position="9"/>
        <end position="27"/>
    </location>
</feature>
<dbReference type="Pfam" id="PF04240">
    <property type="entry name" value="Caroten_synth"/>
    <property type="match status" value="1"/>
</dbReference>
<proteinExistence type="predicted"/>
<feature type="transmembrane region" description="Helical" evidence="1">
    <location>
        <begin position="101"/>
        <end position="123"/>
    </location>
</feature>
<keyword evidence="1" id="KW-1133">Transmembrane helix</keyword>
<name>A0A2P6MKF2_ALKUR</name>
<evidence type="ECO:0000313" key="3">
    <source>
        <dbReference type="Proteomes" id="UP000243650"/>
    </source>
</evidence>
<evidence type="ECO:0000256" key="1">
    <source>
        <dbReference type="SAM" id="Phobius"/>
    </source>
</evidence>
<dbReference type="PANTHER" id="PTHR39419">
    <property type="entry name" value="SLL0814 PROTEIN"/>
    <property type="match status" value="1"/>
</dbReference>
<dbReference type="EMBL" id="PVNS01000002">
    <property type="protein sequence ID" value="PRO66756.1"/>
    <property type="molecule type" value="Genomic_DNA"/>
</dbReference>
<keyword evidence="1" id="KW-0812">Transmembrane</keyword>
<feature type="transmembrane region" description="Helical" evidence="1">
    <location>
        <begin position="135"/>
        <end position="156"/>
    </location>
</feature>
<keyword evidence="3" id="KW-1185">Reference proteome</keyword>
<dbReference type="RefSeq" id="WP_105957792.1">
    <property type="nucleotide sequence ID" value="NZ_PVNS01000002.1"/>
</dbReference>
<accession>A0A2P6MKF2</accession>
<sequence>MKTKPWEHYLFRFFLIWYAIGVVLLAFDLVPPWLEWANVVFLVTSGLLGAVFFLRSSNPAAGLLLVLIIFFGSILIESFGVHTGLFFGSYYYEADFGPKLLGVPVTIGFAWVMVTAAAHAVAAPAASLAPAFPRLVYAVYASLCAVIMDLIIDPVAYEVKQYWIWEDTGAYYGIPFSNFAGWFILSFVFHLLISLLFFRNSVWKNTRSPFWSHKMLLLYGLMIIMFVITAAAGGLILAPILCAGLLAAVYILYGTAAGRKRI</sequence>
<feature type="transmembrane region" description="Helical" evidence="1">
    <location>
        <begin position="61"/>
        <end position="81"/>
    </location>
</feature>
<feature type="transmembrane region" description="Helical" evidence="1">
    <location>
        <begin position="234"/>
        <end position="253"/>
    </location>
</feature>
<feature type="transmembrane region" description="Helical" evidence="1">
    <location>
        <begin position="33"/>
        <end position="54"/>
    </location>
</feature>
<dbReference type="OrthoDB" id="9811293at2"/>
<dbReference type="PANTHER" id="PTHR39419:SF1">
    <property type="entry name" value="SLL0814 PROTEIN"/>
    <property type="match status" value="1"/>
</dbReference>
<gene>
    <name evidence="2" type="ORF">C6I21_02175</name>
</gene>
<dbReference type="InterPro" id="IPR007354">
    <property type="entry name" value="CruF-like"/>
</dbReference>
<evidence type="ECO:0000313" key="2">
    <source>
        <dbReference type="EMBL" id="PRO66756.1"/>
    </source>
</evidence>